<comment type="caution">
    <text evidence="1">The sequence shown here is derived from an EMBL/GenBank/DDBJ whole genome shotgun (WGS) entry which is preliminary data.</text>
</comment>
<dbReference type="Proteomes" id="UP001583193">
    <property type="component" value="Unassembled WGS sequence"/>
</dbReference>
<dbReference type="Pfam" id="PF00982">
    <property type="entry name" value="Glyco_transf_20"/>
    <property type="match status" value="1"/>
</dbReference>
<protein>
    <recommendedName>
        <fullName evidence="3">Trehalose-6-phosphate synthase</fullName>
    </recommendedName>
</protein>
<evidence type="ECO:0008006" key="3">
    <source>
        <dbReference type="Google" id="ProtNLM"/>
    </source>
</evidence>
<keyword evidence="2" id="KW-1185">Reference proteome</keyword>
<evidence type="ECO:0000313" key="1">
    <source>
        <dbReference type="EMBL" id="KAL1881588.1"/>
    </source>
</evidence>
<dbReference type="SUPFAM" id="SSF53756">
    <property type="entry name" value="UDP-Glycosyltransferase/glycogen phosphorylase"/>
    <property type="match status" value="1"/>
</dbReference>
<dbReference type="Gene3D" id="3.40.50.2000">
    <property type="entry name" value="Glycogen Phosphorylase B"/>
    <property type="match status" value="2"/>
</dbReference>
<organism evidence="1 2">
    <name type="scientific">Paecilomyces lecythidis</name>
    <dbReference type="NCBI Taxonomy" id="3004212"/>
    <lineage>
        <taxon>Eukaryota</taxon>
        <taxon>Fungi</taxon>
        <taxon>Dikarya</taxon>
        <taxon>Ascomycota</taxon>
        <taxon>Pezizomycotina</taxon>
        <taxon>Eurotiomycetes</taxon>
        <taxon>Eurotiomycetidae</taxon>
        <taxon>Eurotiales</taxon>
        <taxon>Thermoascaceae</taxon>
        <taxon>Paecilomyces</taxon>
    </lineage>
</organism>
<proteinExistence type="predicted"/>
<accession>A0ABR3XZY8</accession>
<dbReference type="InterPro" id="IPR001830">
    <property type="entry name" value="Glyco_trans_20"/>
</dbReference>
<sequence length="513" mass="57547">MSISESAKKNLIVVSNRLPLSVKRAPDGSYQSNVSSGGLVTSLSGLTKTTKFRWFGWPGLEVKKESEIEEVKRSLGEHDAYPIFLSDELAQDHYNGFSNQILWPSLHYQSGVIFKDGPWEAYRKVNELFADNVADAANDGDLIWVHDYHLMLLPKLLRERLAKQGKKCPIGFSLHTPFPAADFWRALPVSRELLEGLLASNLVGFHTDEYKQNFIDSCGLVVNADTNIPNKIQYNGRLILTDKFIVGIDPQKFIDTKQEPDVQNRISQLNERYKGIKVILGVDRLDYIKGLTQKLIGYDTFLEQHPEWRGKVVLIQVAVPSREDVKEYKDLETEISTIVGKINGKYGRLTTSSHERYSKLTGTASPDYTPLIYLHRSIPFPELTALYSVADVCLLASTRDGMNLVSFEYVACQQEKHGVMALSQFTGAAAFMKDGALTFHPANPNEISEAVNKALTMPEDKRKANYQKLKDFIEYNTRLVLSLSTALVKHILTNGSGRWGESFVSALSSCSAK</sequence>
<dbReference type="PANTHER" id="PTHR10788:SF75">
    <property type="entry name" value="SYNTHASE SUBUNIT OF TREHALOSE-6-PHOSPHATE SYNTHASE_PHOSPHATASE COMPLEX (EUROFUNG)"/>
    <property type="match status" value="1"/>
</dbReference>
<dbReference type="PANTHER" id="PTHR10788">
    <property type="entry name" value="TREHALOSE-6-PHOSPHATE SYNTHASE"/>
    <property type="match status" value="1"/>
</dbReference>
<name>A0ABR3XZY8_9EURO</name>
<evidence type="ECO:0000313" key="2">
    <source>
        <dbReference type="Proteomes" id="UP001583193"/>
    </source>
</evidence>
<reference evidence="1 2" key="1">
    <citation type="journal article" date="2024" name="IMA Fungus">
        <title>IMA Genome - F19 : A genome assembly and annotation guide to empower mycologists, including annotated draft genome sequences of Ceratocystis pirilliformis, Diaporthe australafricana, Fusarium ophioides, Paecilomyces lecythidis, and Sporothrix stenoceras.</title>
        <authorList>
            <person name="Aylward J."/>
            <person name="Wilson A.M."/>
            <person name="Visagie C.M."/>
            <person name="Spraker J."/>
            <person name="Barnes I."/>
            <person name="Buitendag C."/>
            <person name="Ceriani C."/>
            <person name="Del Mar Angel L."/>
            <person name="du Plessis D."/>
            <person name="Fuchs T."/>
            <person name="Gasser K."/>
            <person name="Kramer D."/>
            <person name="Li W."/>
            <person name="Munsamy K."/>
            <person name="Piso A."/>
            <person name="Price J.L."/>
            <person name="Sonnekus B."/>
            <person name="Thomas C."/>
            <person name="van der Nest A."/>
            <person name="van Dijk A."/>
            <person name="van Heerden A."/>
            <person name="van Vuuren N."/>
            <person name="Yilmaz N."/>
            <person name="Duong T.A."/>
            <person name="van der Merwe N.A."/>
            <person name="Wingfield M.J."/>
            <person name="Wingfield B.D."/>
        </authorList>
    </citation>
    <scope>NUCLEOTIDE SEQUENCE [LARGE SCALE GENOMIC DNA]</scope>
    <source>
        <strain evidence="1 2">CMW 18167</strain>
    </source>
</reference>
<dbReference type="EMBL" id="JAVDPF010000007">
    <property type="protein sequence ID" value="KAL1881588.1"/>
    <property type="molecule type" value="Genomic_DNA"/>
</dbReference>
<dbReference type="CDD" id="cd03788">
    <property type="entry name" value="GT20_TPS"/>
    <property type="match status" value="1"/>
</dbReference>
<gene>
    <name evidence="1" type="ORF">Plec18167_003185</name>
</gene>